<keyword evidence="1" id="KW-0863">Zinc-finger</keyword>
<dbReference type="GO" id="GO:0008270">
    <property type="term" value="F:zinc ion binding"/>
    <property type="evidence" value="ECO:0007669"/>
    <property type="project" value="UniProtKB-KW"/>
</dbReference>
<evidence type="ECO:0000313" key="3">
    <source>
        <dbReference type="EMBL" id="GMH79346.1"/>
    </source>
</evidence>
<evidence type="ECO:0000313" key="4">
    <source>
        <dbReference type="Proteomes" id="UP001165085"/>
    </source>
</evidence>
<reference evidence="4" key="1">
    <citation type="journal article" date="2023" name="Commun. Biol.">
        <title>Genome analysis of Parmales, the sister group of diatoms, reveals the evolutionary specialization of diatoms from phago-mixotrophs to photoautotrophs.</title>
        <authorList>
            <person name="Ban H."/>
            <person name="Sato S."/>
            <person name="Yoshikawa S."/>
            <person name="Yamada K."/>
            <person name="Nakamura Y."/>
            <person name="Ichinomiya M."/>
            <person name="Sato N."/>
            <person name="Blanc-Mathieu R."/>
            <person name="Endo H."/>
            <person name="Kuwata A."/>
            <person name="Ogata H."/>
        </authorList>
    </citation>
    <scope>NUCLEOTIDE SEQUENCE [LARGE SCALE GENOMIC DNA]</scope>
    <source>
        <strain evidence="4">NIES 3701</strain>
    </source>
</reference>
<name>A0A9W7AWX2_9STRA</name>
<organism evidence="3 4">
    <name type="scientific">Triparma strigata</name>
    <dbReference type="NCBI Taxonomy" id="1606541"/>
    <lineage>
        <taxon>Eukaryota</taxon>
        <taxon>Sar</taxon>
        <taxon>Stramenopiles</taxon>
        <taxon>Ochrophyta</taxon>
        <taxon>Bolidophyceae</taxon>
        <taxon>Parmales</taxon>
        <taxon>Triparmaceae</taxon>
        <taxon>Triparma</taxon>
    </lineage>
</organism>
<keyword evidence="1" id="KW-0479">Metal-binding</keyword>
<keyword evidence="1" id="KW-0862">Zinc</keyword>
<accession>A0A9W7AWX2</accession>
<comment type="caution">
    <text evidence="3">The sequence shown here is derived from an EMBL/GenBank/DDBJ whole genome shotgun (WGS) entry which is preliminary data.</text>
</comment>
<dbReference type="OrthoDB" id="29221at2759"/>
<protein>
    <recommendedName>
        <fullName evidence="2">C2H2-type domain-containing protein</fullName>
    </recommendedName>
</protein>
<evidence type="ECO:0000259" key="2">
    <source>
        <dbReference type="PROSITE" id="PS50157"/>
    </source>
</evidence>
<dbReference type="EMBL" id="BRXY01000233">
    <property type="protein sequence ID" value="GMH79346.1"/>
    <property type="molecule type" value="Genomic_DNA"/>
</dbReference>
<dbReference type="AlphaFoldDB" id="A0A9W7AWX2"/>
<dbReference type="InterPro" id="IPR013087">
    <property type="entry name" value="Znf_C2H2_type"/>
</dbReference>
<feature type="domain" description="C2H2-type" evidence="2">
    <location>
        <begin position="50"/>
        <end position="75"/>
    </location>
</feature>
<gene>
    <name evidence="3" type="ORF">TrST_g7861</name>
</gene>
<dbReference type="PROSITE" id="PS50157">
    <property type="entry name" value="ZINC_FINGER_C2H2_2"/>
    <property type="match status" value="1"/>
</dbReference>
<dbReference type="Proteomes" id="UP001165085">
    <property type="component" value="Unassembled WGS sequence"/>
</dbReference>
<proteinExistence type="predicted"/>
<sequence length="143" mass="16830">MKGIKKSRKKDSNHNLIPQVISKNLETWSQRTKELTETAPKTADITSSKIVCLLCRRKFKSKETLKKHEKESEMHLSNLRRKGKKGIYVDEKVEKVEKVNEKEKVEVEKEDLGMKMLKKMGWKDGEKESEMVGRIREEWDKNV</sequence>
<keyword evidence="4" id="KW-1185">Reference proteome</keyword>
<evidence type="ECO:0000256" key="1">
    <source>
        <dbReference type="PROSITE-ProRule" id="PRU00042"/>
    </source>
</evidence>